<comment type="subcellular location">
    <subcellularLocation>
        <location evidence="1">Cell membrane</location>
        <topology evidence="1">Multi-pass membrane protein</topology>
    </subcellularLocation>
</comment>
<dbReference type="Pfam" id="PF01292">
    <property type="entry name" value="Ni_hydr_CYTB"/>
    <property type="match status" value="1"/>
</dbReference>
<dbReference type="Gene3D" id="1.20.950.20">
    <property type="entry name" value="Transmembrane di-heme cytochromes, Chain C"/>
    <property type="match status" value="1"/>
</dbReference>
<name>A0ABS9MQA8_9BURK</name>
<dbReference type="PANTHER" id="PTHR30485:SF0">
    <property type="entry name" value="NI_FE-HYDROGENASE 1 B-TYPE CYTOCHROME SUBUNIT-RELATED"/>
    <property type="match status" value="1"/>
</dbReference>
<proteinExistence type="predicted"/>
<dbReference type="InterPro" id="IPR011577">
    <property type="entry name" value="Cyt_b561_bac/Ni-Hgenase"/>
</dbReference>
<comment type="caution">
    <text evidence="8">The sequence shown here is derived from an EMBL/GenBank/DDBJ whole genome shotgun (WGS) entry which is preliminary data.</text>
</comment>
<feature type="domain" description="Cytochrome b561 bacterial/Ni-hydrogenase" evidence="7">
    <location>
        <begin position="15"/>
        <end position="189"/>
    </location>
</feature>
<dbReference type="Proteomes" id="UP001297600">
    <property type="component" value="Unassembled WGS sequence"/>
</dbReference>
<organism evidence="8 9">
    <name type="scientific">Mesosutterella porci</name>
    <dbReference type="NCBI Taxonomy" id="2915351"/>
    <lineage>
        <taxon>Bacteria</taxon>
        <taxon>Pseudomonadati</taxon>
        <taxon>Pseudomonadota</taxon>
        <taxon>Betaproteobacteria</taxon>
        <taxon>Burkholderiales</taxon>
        <taxon>Sutterellaceae</taxon>
        <taxon>Mesosutterella</taxon>
    </lineage>
</organism>
<evidence type="ECO:0000259" key="7">
    <source>
        <dbReference type="Pfam" id="PF01292"/>
    </source>
</evidence>
<keyword evidence="5 6" id="KW-0472">Membrane</keyword>
<feature type="transmembrane region" description="Helical" evidence="6">
    <location>
        <begin position="131"/>
        <end position="156"/>
    </location>
</feature>
<evidence type="ECO:0000256" key="5">
    <source>
        <dbReference type="ARBA" id="ARBA00023136"/>
    </source>
</evidence>
<feature type="transmembrane region" description="Helical" evidence="6">
    <location>
        <begin position="54"/>
        <end position="74"/>
    </location>
</feature>
<evidence type="ECO:0000256" key="1">
    <source>
        <dbReference type="ARBA" id="ARBA00004651"/>
    </source>
</evidence>
<evidence type="ECO:0000313" key="8">
    <source>
        <dbReference type="EMBL" id="MCG5030801.1"/>
    </source>
</evidence>
<dbReference type="SUPFAM" id="SSF81342">
    <property type="entry name" value="Transmembrane di-heme cytochromes"/>
    <property type="match status" value="1"/>
</dbReference>
<keyword evidence="9" id="KW-1185">Reference proteome</keyword>
<protein>
    <submittedName>
        <fullName evidence="8">Cytochrome b/b6 domain-containing protein</fullName>
    </submittedName>
</protein>
<accession>A0ABS9MQA8</accession>
<dbReference type="RefSeq" id="WP_237978457.1">
    <property type="nucleotide sequence ID" value="NZ_JAKNCT010000005.1"/>
</dbReference>
<evidence type="ECO:0000256" key="2">
    <source>
        <dbReference type="ARBA" id="ARBA00022475"/>
    </source>
</evidence>
<keyword evidence="4 6" id="KW-1133">Transmembrane helix</keyword>
<dbReference type="InterPro" id="IPR016174">
    <property type="entry name" value="Di-haem_cyt_TM"/>
</dbReference>
<dbReference type="EMBL" id="JAKNCT010000005">
    <property type="protein sequence ID" value="MCG5030801.1"/>
    <property type="molecule type" value="Genomic_DNA"/>
</dbReference>
<reference evidence="8 9" key="1">
    <citation type="submission" date="2022-02" db="EMBL/GenBank/DDBJ databases">
        <title>Mesosutterella porci, a novel member of the family Sutterellaceae from pig feces.</title>
        <authorList>
            <person name="Wylensek D."/>
            <person name="Clavel T."/>
        </authorList>
    </citation>
    <scope>NUCLEOTIDE SEQUENCE [LARGE SCALE GENOMIC DNA]</scope>
    <source>
        <strain evidence="9">oilRF-744-wt-GAM-9</strain>
    </source>
</reference>
<evidence type="ECO:0000256" key="6">
    <source>
        <dbReference type="SAM" id="Phobius"/>
    </source>
</evidence>
<evidence type="ECO:0000256" key="3">
    <source>
        <dbReference type="ARBA" id="ARBA00022692"/>
    </source>
</evidence>
<keyword evidence="2" id="KW-1003">Cell membrane</keyword>
<evidence type="ECO:0000313" key="9">
    <source>
        <dbReference type="Proteomes" id="UP001297600"/>
    </source>
</evidence>
<dbReference type="InterPro" id="IPR051542">
    <property type="entry name" value="Hydrogenase_cytochrome"/>
</dbReference>
<feature type="transmembrane region" description="Helical" evidence="6">
    <location>
        <begin position="21"/>
        <end position="42"/>
    </location>
</feature>
<sequence>MKLNVCPTEERILRYHASDKIFHGVNAITWFILLITGAIVYFSNAPDATKSGLMFAHIVVGLIFTINIISYLLMAPERFAVTMKNLLEWDLNSILWFRNLGGYPRRFFHIPFGPVEVPPQGRYNGGQKMSYLLFFFFIFTLCITGWLLWVCAPLIGKGVFKPMFYFHVWGGVIITVLVVCAHIPLALLSWSHVTGLWRFGSGTISVEAAQHHTPLWFERDVVRVDIKEPKNQS</sequence>
<keyword evidence="3 6" id="KW-0812">Transmembrane</keyword>
<dbReference type="PANTHER" id="PTHR30485">
    <property type="entry name" value="NI/FE-HYDROGENASE 1 B-TYPE CYTOCHROME SUBUNIT"/>
    <property type="match status" value="1"/>
</dbReference>
<evidence type="ECO:0000256" key="4">
    <source>
        <dbReference type="ARBA" id="ARBA00022989"/>
    </source>
</evidence>
<gene>
    <name evidence="8" type="ORF">MAF45_04990</name>
</gene>
<feature type="transmembrane region" description="Helical" evidence="6">
    <location>
        <begin position="168"/>
        <end position="188"/>
    </location>
</feature>